<dbReference type="Proteomes" id="UP000249066">
    <property type="component" value="Unassembled WGS sequence"/>
</dbReference>
<dbReference type="NCBIfam" id="NF035944">
    <property type="entry name" value="PEPxxWA-CTERM"/>
    <property type="match status" value="1"/>
</dbReference>
<organism evidence="2 3">
    <name type="scientific">Sphingomonas sanxanigenens</name>
    <dbReference type="NCBI Taxonomy" id="397260"/>
    <lineage>
        <taxon>Bacteria</taxon>
        <taxon>Pseudomonadati</taxon>
        <taxon>Pseudomonadota</taxon>
        <taxon>Alphaproteobacteria</taxon>
        <taxon>Sphingomonadales</taxon>
        <taxon>Sphingomonadaceae</taxon>
        <taxon>Sphingomonas</taxon>
    </lineage>
</organism>
<evidence type="ECO:0000259" key="1">
    <source>
        <dbReference type="Pfam" id="PF07589"/>
    </source>
</evidence>
<dbReference type="NCBIfam" id="TIGR02595">
    <property type="entry name" value="PEP_CTERM"/>
    <property type="match status" value="1"/>
</dbReference>
<dbReference type="Pfam" id="PF07589">
    <property type="entry name" value="PEP-CTERM"/>
    <property type="match status" value="1"/>
</dbReference>
<sequence>MAAPASAANFSFTGNLADANAVAFFDFTLDSASTVTLRTYSYAGGVNAAGDTIARGGFDPILALFDKSTGLKIGENDDGGSFVPADPNTGNHYDTYFSQALAAGTYTVSIAAFSNFAIGPNISNGFSGGGNFFGRESRWAFDVLGANVATGPGGVPEPATWALLIGGFGMAGAALRRRKAAVTFA</sequence>
<dbReference type="InterPro" id="IPR013424">
    <property type="entry name" value="Ice-binding_C"/>
</dbReference>
<dbReference type="AlphaFoldDB" id="A0A2W5A9K0"/>
<dbReference type="EMBL" id="QFNN01000042">
    <property type="protein sequence ID" value="PZO89912.1"/>
    <property type="molecule type" value="Genomic_DNA"/>
</dbReference>
<accession>A0A2W5A9K0</accession>
<feature type="domain" description="Ice-binding protein C-terminal" evidence="1">
    <location>
        <begin position="155"/>
        <end position="178"/>
    </location>
</feature>
<protein>
    <submittedName>
        <fullName evidence="2">PEP-CTERM sorting domain-containing protein</fullName>
    </submittedName>
</protein>
<name>A0A2W5A9K0_9SPHN</name>
<evidence type="ECO:0000313" key="3">
    <source>
        <dbReference type="Proteomes" id="UP000249066"/>
    </source>
</evidence>
<comment type="caution">
    <text evidence="2">The sequence shown here is derived from an EMBL/GenBank/DDBJ whole genome shotgun (WGS) entry which is preliminary data.</text>
</comment>
<gene>
    <name evidence="2" type="ORF">DI623_08615</name>
</gene>
<dbReference type="Gene3D" id="2.60.120.380">
    <property type="match status" value="1"/>
</dbReference>
<dbReference type="NCBIfam" id="NF038127">
    <property type="entry name" value="FDP_fam"/>
    <property type="match status" value="1"/>
</dbReference>
<proteinExistence type="predicted"/>
<evidence type="ECO:0000313" key="2">
    <source>
        <dbReference type="EMBL" id="PZO89912.1"/>
    </source>
</evidence>
<reference evidence="2 3" key="1">
    <citation type="submission" date="2017-08" db="EMBL/GenBank/DDBJ databases">
        <title>Infants hospitalized years apart are colonized by the same room-sourced microbial strains.</title>
        <authorList>
            <person name="Brooks B."/>
            <person name="Olm M.R."/>
            <person name="Firek B.A."/>
            <person name="Baker R."/>
            <person name="Thomas B.C."/>
            <person name="Morowitz M.J."/>
            <person name="Banfield J.F."/>
        </authorList>
    </citation>
    <scope>NUCLEOTIDE SEQUENCE [LARGE SCALE GENOMIC DNA]</scope>
    <source>
        <strain evidence="2">S2_018_000_R2_101</strain>
    </source>
</reference>